<evidence type="ECO:0000256" key="6">
    <source>
        <dbReference type="PROSITE-ProRule" id="PRU00169"/>
    </source>
</evidence>
<feature type="domain" description="OmpR/PhoB-type" evidence="9">
    <location>
        <begin position="131"/>
        <end position="228"/>
    </location>
</feature>
<dbReference type="Pfam" id="PF00486">
    <property type="entry name" value="Trans_reg_C"/>
    <property type="match status" value="1"/>
</dbReference>
<evidence type="ECO:0000313" key="11">
    <source>
        <dbReference type="Proteomes" id="UP000182712"/>
    </source>
</evidence>
<keyword evidence="3" id="KW-0805">Transcription regulation</keyword>
<evidence type="ECO:0000259" key="9">
    <source>
        <dbReference type="PROSITE" id="PS51755"/>
    </source>
</evidence>
<dbReference type="PANTHER" id="PTHR48111">
    <property type="entry name" value="REGULATOR OF RPOS"/>
    <property type="match status" value="1"/>
</dbReference>
<dbReference type="InterPro" id="IPR016032">
    <property type="entry name" value="Sig_transdc_resp-reg_C-effctor"/>
</dbReference>
<dbReference type="SMART" id="SM00862">
    <property type="entry name" value="Trans_reg_C"/>
    <property type="match status" value="1"/>
</dbReference>
<name>A0A1H9NET3_9STRE</name>
<dbReference type="InterPro" id="IPR001789">
    <property type="entry name" value="Sig_transdc_resp-reg_receiver"/>
</dbReference>
<dbReference type="GO" id="GO:0000156">
    <property type="term" value="F:phosphorelay response regulator activity"/>
    <property type="evidence" value="ECO:0007669"/>
    <property type="project" value="TreeGrafter"/>
</dbReference>
<gene>
    <name evidence="10" type="ORF">SAMN04487840_10352</name>
</gene>
<dbReference type="SUPFAM" id="SSF46894">
    <property type="entry name" value="C-terminal effector domain of the bipartite response regulators"/>
    <property type="match status" value="1"/>
</dbReference>
<sequence>MYKVLVIDDDFEILKLMKNILELQNFSVTTYQKIELPIRLADFTGYDLILLDVMMPDIDGMELCQTIRNHITTPIIFVSAKDTENDIIKGLNLGGDDYITKPFSIKQLVAKIEAHLKREERSKQAQKAFQEFKREFSSITVYLQEKRICVNKNQVSLTNREYAILELLSSQPKKVFTRENIYEHVYTDDSDTLFRSISEYVYQIRQKFSVYGINPIKTVRGVGYQWHD</sequence>
<organism evidence="10 11">
    <name type="scientific">Streptococcus gallolyticus</name>
    <dbReference type="NCBI Taxonomy" id="315405"/>
    <lineage>
        <taxon>Bacteria</taxon>
        <taxon>Bacillati</taxon>
        <taxon>Bacillota</taxon>
        <taxon>Bacilli</taxon>
        <taxon>Lactobacillales</taxon>
        <taxon>Streptococcaceae</taxon>
        <taxon>Streptococcus</taxon>
    </lineage>
</organism>
<dbReference type="EMBL" id="FOGM01000003">
    <property type="protein sequence ID" value="SER34476.1"/>
    <property type="molecule type" value="Genomic_DNA"/>
</dbReference>
<dbReference type="GO" id="GO:0006355">
    <property type="term" value="P:regulation of DNA-templated transcription"/>
    <property type="evidence" value="ECO:0007669"/>
    <property type="project" value="InterPro"/>
</dbReference>
<dbReference type="CDD" id="cd17574">
    <property type="entry name" value="REC_OmpR"/>
    <property type="match status" value="1"/>
</dbReference>
<dbReference type="SUPFAM" id="SSF52172">
    <property type="entry name" value="CheY-like"/>
    <property type="match status" value="1"/>
</dbReference>
<dbReference type="Gene3D" id="3.40.50.2300">
    <property type="match status" value="1"/>
</dbReference>
<dbReference type="Proteomes" id="UP000182712">
    <property type="component" value="Unassembled WGS sequence"/>
</dbReference>
<dbReference type="RefSeq" id="WP_074627270.1">
    <property type="nucleotide sequence ID" value="NZ_FOGM01000003.1"/>
</dbReference>
<keyword evidence="5" id="KW-0804">Transcription</keyword>
<evidence type="ECO:0000256" key="3">
    <source>
        <dbReference type="ARBA" id="ARBA00023015"/>
    </source>
</evidence>
<dbReference type="InterPro" id="IPR039420">
    <property type="entry name" value="WalR-like"/>
</dbReference>
<dbReference type="CDD" id="cd00383">
    <property type="entry name" value="trans_reg_C"/>
    <property type="match status" value="1"/>
</dbReference>
<evidence type="ECO:0000259" key="8">
    <source>
        <dbReference type="PROSITE" id="PS50110"/>
    </source>
</evidence>
<dbReference type="Pfam" id="PF00072">
    <property type="entry name" value="Response_reg"/>
    <property type="match status" value="1"/>
</dbReference>
<evidence type="ECO:0000256" key="1">
    <source>
        <dbReference type="ARBA" id="ARBA00022553"/>
    </source>
</evidence>
<feature type="DNA-binding region" description="OmpR/PhoB-type" evidence="7">
    <location>
        <begin position="131"/>
        <end position="228"/>
    </location>
</feature>
<feature type="domain" description="Response regulatory" evidence="8">
    <location>
        <begin position="3"/>
        <end position="116"/>
    </location>
</feature>
<protein>
    <submittedName>
        <fullName evidence="10">DNA-binding response regulator, OmpR family, contains REC and winged-helix (WHTH) domain</fullName>
    </submittedName>
</protein>
<dbReference type="GO" id="GO:0005829">
    <property type="term" value="C:cytosol"/>
    <property type="evidence" value="ECO:0007669"/>
    <property type="project" value="TreeGrafter"/>
</dbReference>
<evidence type="ECO:0000313" key="10">
    <source>
        <dbReference type="EMBL" id="SER34476.1"/>
    </source>
</evidence>
<reference evidence="10 11" key="1">
    <citation type="submission" date="2016-10" db="EMBL/GenBank/DDBJ databases">
        <authorList>
            <person name="de Groot N.N."/>
        </authorList>
    </citation>
    <scope>NUCLEOTIDE SEQUENCE [LARGE SCALE GENOMIC DNA]</scope>
    <source>
        <strain evidence="10 11">VTM2R47</strain>
    </source>
</reference>
<keyword evidence="4 7" id="KW-0238">DNA-binding</keyword>
<evidence type="ECO:0000256" key="7">
    <source>
        <dbReference type="PROSITE-ProRule" id="PRU01091"/>
    </source>
</evidence>
<dbReference type="PANTHER" id="PTHR48111:SF2">
    <property type="entry name" value="RESPONSE REGULATOR SAER"/>
    <property type="match status" value="1"/>
</dbReference>
<evidence type="ECO:0000256" key="5">
    <source>
        <dbReference type="ARBA" id="ARBA00023163"/>
    </source>
</evidence>
<dbReference type="InterPro" id="IPR011006">
    <property type="entry name" value="CheY-like_superfamily"/>
</dbReference>
<dbReference type="SMART" id="SM00448">
    <property type="entry name" value="REC"/>
    <property type="match status" value="1"/>
</dbReference>
<dbReference type="AlphaFoldDB" id="A0A1H9NET3"/>
<dbReference type="GO" id="GO:0032993">
    <property type="term" value="C:protein-DNA complex"/>
    <property type="evidence" value="ECO:0007669"/>
    <property type="project" value="TreeGrafter"/>
</dbReference>
<accession>A0A1H9NET3</accession>
<dbReference type="GO" id="GO:0000976">
    <property type="term" value="F:transcription cis-regulatory region binding"/>
    <property type="evidence" value="ECO:0007669"/>
    <property type="project" value="TreeGrafter"/>
</dbReference>
<evidence type="ECO:0000256" key="4">
    <source>
        <dbReference type="ARBA" id="ARBA00023125"/>
    </source>
</evidence>
<dbReference type="PROSITE" id="PS51755">
    <property type="entry name" value="OMPR_PHOB"/>
    <property type="match status" value="1"/>
</dbReference>
<dbReference type="InterPro" id="IPR036388">
    <property type="entry name" value="WH-like_DNA-bd_sf"/>
</dbReference>
<keyword evidence="1 6" id="KW-0597">Phosphoprotein</keyword>
<dbReference type="InterPro" id="IPR001867">
    <property type="entry name" value="OmpR/PhoB-type_DNA-bd"/>
</dbReference>
<proteinExistence type="predicted"/>
<feature type="modified residue" description="4-aspartylphosphate" evidence="6">
    <location>
        <position position="52"/>
    </location>
</feature>
<dbReference type="Gene3D" id="6.10.250.690">
    <property type="match status" value="1"/>
</dbReference>
<evidence type="ECO:0000256" key="2">
    <source>
        <dbReference type="ARBA" id="ARBA00023012"/>
    </source>
</evidence>
<dbReference type="Gene3D" id="1.10.10.10">
    <property type="entry name" value="Winged helix-like DNA-binding domain superfamily/Winged helix DNA-binding domain"/>
    <property type="match status" value="1"/>
</dbReference>
<dbReference type="PROSITE" id="PS50110">
    <property type="entry name" value="RESPONSE_REGULATORY"/>
    <property type="match status" value="1"/>
</dbReference>
<keyword evidence="2" id="KW-0902">Two-component regulatory system</keyword>